<dbReference type="OrthoDB" id="6752799at2759"/>
<dbReference type="PANTHER" id="PTHR11879">
    <property type="entry name" value="ASPARTATE AMINOTRANSFERASE"/>
    <property type="match status" value="1"/>
</dbReference>
<dbReference type="STRING" id="75743.A0A401Q614"/>
<dbReference type="GO" id="GO:0006532">
    <property type="term" value="P:aspartate biosynthetic process"/>
    <property type="evidence" value="ECO:0007669"/>
    <property type="project" value="TreeGrafter"/>
</dbReference>
<dbReference type="GO" id="GO:0030170">
    <property type="term" value="F:pyridoxal phosphate binding"/>
    <property type="evidence" value="ECO:0007669"/>
    <property type="project" value="InterPro"/>
</dbReference>
<keyword evidence="4" id="KW-0032">Aminotransferase</keyword>
<dbReference type="Gene3D" id="3.40.640.10">
    <property type="entry name" value="Type I PLP-dependent aspartate aminotransferase-like (Major domain)"/>
    <property type="match status" value="1"/>
</dbReference>
<feature type="domain" description="Aminotransferase class I/classII large" evidence="7">
    <location>
        <begin position="5"/>
        <end position="103"/>
    </location>
</feature>
<feature type="non-terminal residue" evidence="8">
    <location>
        <position position="1"/>
    </location>
</feature>
<comment type="cofactor">
    <cofactor evidence="1">
        <name>pyridoxal 5'-phosphate</name>
        <dbReference type="ChEBI" id="CHEBI:597326"/>
    </cofactor>
</comment>
<protein>
    <recommendedName>
        <fullName evidence="3">aspartate transaminase</fullName>
        <ecNumber evidence="3">2.6.1.1</ecNumber>
    </recommendedName>
</protein>
<gene>
    <name evidence="8" type="ORF">scyTo_0022715</name>
</gene>
<evidence type="ECO:0000256" key="1">
    <source>
        <dbReference type="ARBA" id="ARBA00001933"/>
    </source>
</evidence>
<dbReference type="SUPFAM" id="SSF53383">
    <property type="entry name" value="PLP-dependent transferases"/>
    <property type="match status" value="1"/>
</dbReference>
<dbReference type="InterPro" id="IPR004839">
    <property type="entry name" value="Aminotransferase_I/II_large"/>
</dbReference>
<dbReference type="GO" id="GO:0005829">
    <property type="term" value="C:cytosol"/>
    <property type="evidence" value="ECO:0007669"/>
    <property type="project" value="TreeGrafter"/>
</dbReference>
<dbReference type="EMBL" id="BFAA01023683">
    <property type="protein sequence ID" value="GCB80816.1"/>
    <property type="molecule type" value="Genomic_DNA"/>
</dbReference>
<dbReference type="Pfam" id="PF00155">
    <property type="entry name" value="Aminotran_1_2"/>
    <property type="match status" value="1"/>
</dbReference>
<sequence>YYAENGQLCPLPVVRKVQRQICHDPTLSHEYLPVRGLQEFNTATTALLLGKDSIAIVEKRADSIQTPGGIGALCMGAQFLKRWYTITHPKPVAIYVSSPSWSECFCH</sequence>
<dbReference type="InterPro" id="IPR015424">
    <property type="entry name" value="PyrdxlP-dep_Trfase"/>
</dbReference>
<dbReference type="EC" id="2.6.1.1" evidence="3"/>
<dbReference type="AlphaFoldDB" id="A0A401Q614"/>
<evidence type="ECO:0000313" key="9">
    <source>
        <dbReference type="Proteomes" id="UP000288216"/>
    </source>
</evidence>
<organism evidence="8 9">
    <name type="scientific">Scyliorhinus torazame</name>
    <name type="common">Cloudy catshark</name>
    <name type="synonym">Catulus torazame</name>
    <dbReference type="NCBI Taxonomy" id="75743"/>
    <lineage>
        <taxon>Eukaryota</taxon>
        <taxon>Metazoa</taxon>
        <taxon>Chordata</taxon>
        <taxon>Craniata</taxon>
        <taxon>Vertebrata</taxon>
        <taxon>Chondrichthyes</taxon>
        <taxon>Elasmobranchii</taxon>
        <taxon>Galeomorphii</taxon>
        <taxon>Galeoidea</taxon>
        <taxon>Carcharhiniformes</taxon>
        <taxon>Scyliorhinidae</taxon>
        <taxon>Scyliorhinus</taxon>
    </lineage>
</organism>
<name>A0A401Q614_SCYTO</name>
<dbReference type="InterPro" id="IPR015421">
    <property type="entry name" value="PyrdxlP-dep_Trfase_major"/>
</dbReference>
<evidence type="ECO:0000313" key="8">
    <source>
        <dbReference type="EMBL" id="GCB80816.1"/>
    </source>
</evidence>
<comment type="subunit">
    <text evidence="2">Homodimer.</text>
</comment>
<evidence type="ECO:0000256" key="2">
    <source>
        <dbReference type="ARBA" id="ARBA00011738"/>
    </source>
</evidence>
<evidence type="ECO:0000256" key="6">
    <source>
        <dbReference type="ARBA" id="ARBA00022898"/>
    </source>
</evidence>
<evidence type="ECO:0000256" key="3">
    <source>
        <dbReference type="ARBA" id="ARBA00012753"/>
    </source>
</evidence>
<dbReference type="Proteomes" id="UP000288216">
    <property type="component" value="Unassembled WGS sequence"/>
</dbReference>
<keyword evidence="6" id="KW-0663">Pyridoxal phosphate</keyword>
<keyword evidence="5" id="KW-0808">Transferase</keyword>
<evidence type="ECO:0000256" key="5">
    <source>
        <dbReference type="ARBA" id="ARBA00022679"/>
    </source>
</evidence>
<reference evidence="8 9" key="1">
    <citation type="journal article" date="2018" name="Nat. Ecol. Evol.">
        <title>Shark genomes provide insights into elasmobranch evolution and the origin of vertebrates.</title>
        <authorList>
            <person name="Hara Y"/>
            <person name="Yamaguchi K"/>
            <person name="Onimaru K"/>
            <person name="Kadota M"/>
            <person name="Koyanagi M"/>
            <person name="Keeley SD"/>
            <person name="Tatsumi K"/>
            <person name="Tanaka K"/>
            <person name="Motone F"/>
            <person name="Kageyama Y"/>
            <person name="Nozu R"/>
            <person name="Adachi N"/>
            <person name="Nishimura O"/>
            <person name="Nakagawa R"/>
            <person name="Tanegashima C"/>
            <person name="Kiyatake I"/>
            <person name="Matsumoto R"/>
            <person name="Murakumo K"/>
            <person name="Nishida K"/>
            <person name="Terakita A"/>
            <person name="Kuratani S"/>
            <person name="Sato K"/>
            <person name="Hyodo S Kuraku.S."/>
        </authorList>
    </citation>
    <scope>NUCLEOTIDE SEQUENCE [LARGE SCALE GENOMIC DNA]</scope>
</reference>
<dbReference type="GO" id="GO:0004069">
    <property type="term" value="F:L-aspartate:2-oxoglutarate aminotransferase activity"/>
    <property type="evidence" value="ECO:0007669"/>
    <property type="project" value="UniProtKB-EC"/>
</dbReference>
<comment type="caution">
    <text evidence="8">The sequence shown here is derived from an EMBL/GenBank/DDBJ whole genome shotgun (WGS) entry which is preliminary data.</text>
</comment>
<accession>A0A401Q614</accession>
<keyword evidence="9" id="KW-1185">Reference proteome</keyword>
<evidence type="ECO:0000259" key="7">
    <source>
        <dbReference type="Pfam" id="PF00155"/>
    </source>
</evidence>
<dbReference type="InterPro" id="IPR000796">
    <property type="entry name" value="Asp_trans"/>
</dbReference>
<dbReference type="PANTHER" id="PTHR11879:SF6">
    <property type="entry name" value="ASPARTATE AMINOTRANSFERASE, CYTOPLASMIC 2-RELATED"/>
    <property type="match status" value="1"/>
</dbReference>
<proteinExistence type="predicted"/>
<evidence type="ECO:0000256" key="4">
    <source>
        <dbReference type="ARBA" id="ARBA00022576"/>
    </source>
</evidence>